<dbReference type="SUPFAM" id="SSF56784">
    <property type="entry name" value="HAD-like"/>
    <property type="match status" value="1"/>
</dbReference>
<dbReference type="PANTHER" id="PTHR10000">
    <property type="entry name" value="PHOSPHOSERINE PHOSPHATASE"/>
    <property type="match status" value="1"/>
</dbReference>
<protein>
    <submittedName>
        <fullName evidence="1">Cof-type HAD-IIB family hydrolase</fullName>
    </submittedName>
    <submittedName>
        <fullName evidence="2">HAD family phosphatase</fullName>
    </submittedName>
</protein>
<dbReference type="GO" id="GO:0016791">
    <property type="term" value="F:phosphatase activity"/>
    <property type="evidence" value="ECO:0007669"/>
    <property type="project" value="TreeGrafter"/>
</dbReference>
<organism evidence="2 5">
    <name type="scientific">Streptococcus parasanguinis</name>
    <dbReference type="NCBI Taxonomy" id="1318"/>
    <lineage>
        <taxon>Bacteria</taxon>
        <taxon>Bacillati</taxon>
        <taxon>Bacillota</taxon>
        <taxon>Bacilli</taxon>
        <taxon>Lactobacillales</taxon>
        <taxon>Streptococcaceae</taxon>
        <taxon>Streptococcus</taxon>
    </lineage>
</organism>
<dbReference type="NCBIfam" id="TIGR01484">
    <property type="entry name" value="HAD-SF-IIB"/>
    <property type="match status" value="1"/>
</dbReference>
<evidence type="ECO:0000313" key="3">
    <source>
        <dbReference type="EMBL" id="RHN25339.1"/>
    </source>
</evidence>
<dbReference type="InterPro" id="IPR023214">
    <property type="entry name" value="HAD_sf"/>
</dbReference>
<gene>
    <name evidence="2" type="ORF">DW820_01560</name>
    <name evidence="3" type="ORF">DWZ19_07155</name>
    <name evidence="1" type="ORF">GMC94_06610</name>
</gene>
<dbReference type="SFLD" id="SFLDG01144">
    <property type="entry name" value="C2.B.4:_PGP_Like"/>
    <property type="match status" value="1"/>
</dbReference>
<comment type="caution">
    <text evidence="2">The sequence shown here is derived from an EMBL/GenBank/DDBJ whole genome shotgun (WGS) entry which is preliminary data.</text>
</comment>
<dbReference type="Proteomes" id="UP000441330">
    <property type="component" value="Unassembled WGS sequence"/>
</dbReference>
<dbReference type="GO" id="GO:0005829">
    <property type="term" value="C:cytosol"/>
    <property type="evidence" value="ECO:0007669"/>
    <property type="project" value="TreeGrafter"/>
</dbReference>
<evidence type="ECO:0000313" key="5">
    <source>
        <dbReference type="Proteomes" id="UP000285773"/>
    </source>
</evidence>
<evidence type="ECO:0000313" key="4">
    <source>
        <dbReference type="Proteomes" id="UP000285725"/>
    </source>
</evidence>
<dbReference type="NCBIfam" id="TIGR00099">
    <property type="entry name" value="Cof-subfamily"/>
    <property type="match status" value="1"/>
</dbReference>
<dbReference type="InterPro" id="IPR000150">
    <property type="entry name" value="Cof"/>
</dbReference>
<dbReference type="GO" id="GO:0000287">
    <property type="term" value="F:magnesium ion binding"/>
    <property type="evidence" value="ECO:0007669"/>
    <property type="project" value="TreeGrafter"/>
</dbReference>
<accession>A0A414CLG1</accession>
<evidence type="ECO:0000313" key="6">
    <source>
        <dbReference type="Proteomes" id="UP000441330"/>
    </source>
</evidence>
<reference evidence="4 5" key="1">
    <citation type="submission" date="2018-08" db="EMBL/GenBank/DDBJ databases">
        <title>A genome reference for cultivated species of the human gut microbiota.</title>
        <authorList>
            <person name="Zou Y."/>
            <person name="Xue W."/>
            <person name="Luo G."/>
        </authorList>
    </citation>
    <scope>NUCLEOTIDE SEQUENCE [LARGE SCALE GENOMIC DNA]</scope>
    <source>
        <strain evidence="3 4">AF30-12BH</strain>
        <strain evidence="2 5">AM33-3BH</strain>
    </source>
</reference>
<dbReference type="CDD" id="cd07516">
    <property type="entry name" value="HAD_Pase"/>
    <property type="match status" value="1"/>
</dbReference>
<sequence length="273" mass="29907">MIKLIAIDLDGTLLHEDKTLSKGNIEALHRAHEAGYDIVICTGRPLAGVRPIFEEIGLPDGNYYMIINNGCTTLSTQNWEIIGKEELSLEDMHRLQVLTEDTDVQLTLFDMDHYLVVAPEASELVTMDAGIVNSKPTLVSEEDLPNLVPIFQAMYVGDPSAIDDFQAQNEAALEADFNTVRSQDILFEILPKGASKASALQALSQTLGYRRDQVMALGDANNDLEMLRFAGYSVAMGNGNAAVKEIANFITLTNDEDGVAHAIHKLIETEKGE</sequence>
<dbReference type="InterPro" id="IPR036412">
    <property type="entry name" value="HAD-like_sf"/>
</dbReference>
<dbReference type="PROSITE" id="PS01229">
    <property type="entry name" value="COF_2"/>
    <property type="match status" value="1"/>
</dbReference>
<dbReference type="Proteomes" id="UP000285773">
    <property type="component" value="Unassembled WGS sequence"/>
</dbReference>
<dbReference type="RefSeq" id="WP_118095211.1">
    <property type="nucleotide sequence ID" value="NZ_CABJDC010000004.1"/>
</dbReference>
<dbReference type="Proteomes" id="UP000285725">
    <property type="component" value="Unassembled WGS sequence"/>
</dbReference>
<dbReference type="AlphaFoldDB" id="A0A414CLG1"/>
<dbReference type="Gene3D" id="3.30.1240.10">
    <property type="match status" value="1"/>
</dbReference>
<dbReference type="EMBL" id="QRQU01000004">
    <property type="protein sequence ID" value="RHN25339.1"/>
    <property type="molecule type" value="Genomic_DNA"/>
</dbReference>
<evidence type="ECO:0000313" key="1">
    <source>
        <dbReference type="EMBL" id="MTS54540.1"/>
    </source>
</evidence>
<dbReference type="SFLD" id="SFLDG01140">
    <property type="entry name" value="C2.B:_Phosphomannomutase_and_P"/>
    <property type="match status" value="1"/>
</dbReference>
<dbReference type="InterPro" id="IPR006379">
    <property type="entry name" value="HAD-SF_hydro_IIB"/>
</dbReference>
<dbReference type="PANTHER" id="PTHR10000:SF8">
    <property type="entry name" value="HAD SUPERFAMILY HYDROLASE-LIKE, TYPE 3"/>
    <property type="match status" value="1"/>
</dbReference>
<dbReference type="SFLD" id="SFLDS00003">
    <property type="entry name" value="Haloacid_Dehalogenase"/>
    <property type="match status" value="1"/>
</dbReference>
<dbReference type="EMBL" id="WMZJ01000004">
    <property type="protein sequence ID" value="MTS54540.1"/>
    <property type="molecule type" value="Genomic_DNA"/>
</dbReference>
<proteinExistence type="predicted"/>
<keyword evidence="1" id="KW-0378">Hydrolase</keyword>
<evidence type="ECO:0000313" key="2">
    <source>
        <dbReference type="EMBL" id="RHC95844.1"/>
    </source>
</evidence>
<dbReference type="Gene3D" id="3.40.50.1000">
    <property type="entry name" value="HAD superfamily/HAD-like"/>
    <property type="match status" value="1"/>
</dbReference>
<dbReference type="EMBL" id="QSIO01000001">
    <property type="protein sequence ID" value="RHC95844.1"/>
    <property type="molecule type" value="Genomic_DNA"/>
</dbReference>
<dbReference type="Pfam" id="PF08282">
    <property type="entry name" value="Hydrolase_3"/>
    <property type="match status" value="1"/>
</dbReference>
<reference evidence="1 6" key="2">
    <citation type="journal article" date="2019" name="Nat. Med.">
        <title>A library of human gut bacterial isolates paired with longitudinal multiomics data enables mechanistic microbiome research.</title>
        <authorList>
            <person name="Poyet M."/>
            <person name="Groussin M."/>
            <person name="Gibbons S.M."/>
            <person name="Avila-Pacheco J."/>
            <person name="Jiang X."/>
            <person name="Kearney S.M."/>
            <person name="Perrotta A.R."/>
            <person name="Berdy B."/>
            <person name="Zhao S."/>
            <person name="Lieberman T.D."/>
            <person name="Swanson P.K."/>
            <person name="Smith M."/>
            <person name="Roesemann S."/>
            <person name="Alexander J.E."/>
            <person name="Rich S.A."/>
            <person name="Livny J."/>
            <person name="Vlamakis H."/>
            <person name="Clish C."/>
            <person name="Bullock K."/>
            <person name="Deik A."/>
            <person name="Scott J."/>
            <person name="Pierce K.A."/>
            <person name="Xavier R.J."/>
            <person name="Alm E.J."/>
        </authorList>
    </citation>
    <scope>NUCLEOTIDE SEQUENCE [LARGE SCALE GENOMIC DNA]</scope>
    <source>
        <strain evidence="1 6">BIOML-A1</strain>
    </source>
</reference>
<name>A0A414CLG1_STRPA</name>